<dbReference type="EMBL" id="SIHJ01000001">
    <property type="protein sequence ID" value="TWT37229.1"/>
    <property type="molecule type" value="Genomic_DNA"/>
</dbReference>
<proteinExistence type="predicted"/>
<sequence precursor="true">MKYRLPLPALLCLLLVSPAAADTSFVNSGQTNVLLDTAALETAASLSLSGVSDAVIAPGSLGDGSVAFPINPRTASAPLLPTTFAYDSDDFLGTFSGAIEHEGSVLFNSDSVEVGNFTIGFDGARAGTLGGAASGFFVESTVGIAAILFDIENPSSLAATGSSLDIAANLLVSPEFAGFLQQNSLASSDLSGVDVGDALVAAGAVPEPSSVALAGLVVAAAATRRRNR</sequence>
<accession>A0A5C5VH37</accession>
<feature type="domain" description="Ice-binding protein C-terminal" evidence="2">
    <location>
        <begin position="204"/>
        <end position="226"/>
    </location>
</feature>
<dbReference type="Pfam" id="PF07589">
    <property type="entry name" value="PEP-CTERM"/>
    <property type="match status" value="1"/>
</dbReference>
<evidence type="ECO:0000313" key="3">
    <source>
        <dbReference type="EMBL" id="TWT37229.1"/>
    </source>
</evidence>
<feature type="signal peptide" evidence="1">
    <location>
        <begin position="1"/>
        <end position="21"/>
    </location>
</feature>
<keyword evidence="1" id="KW-0732">Signal</keyword>
<reference evidence="3 4" key="1">
    <citation type="submission" date="2019-02" db="EMBL/GenBank/DDBJ databases">
        <title>Deep-cultivation of Planctomycetes and their phenomic and genomic characterization uncovers novel biology.</title>
        <authorList>
            <person name="Wiegand S."/>
            <person name="Jogler M."/>
            <person name="Boedeker C."/>
            <person name="Pinto D."/>
            <person name="Vollmers J."/>
            <person name="Rivas-Marin E."/>
            <person name="Kohn T."/>
            <person name="Peeters S.H."/>
            <person name="Heuer A."/>
            <person name="Rast P."/>
            <person name="Oberbeckmann S."/>
            <person name="Bunk B."/>
            <person name="Jeske O."/>
            <person name="Meyerdierks A."/>
            <person name="Storesund J.E."/>
            <person name="Kallscheuer N."/>
            <person name="Luecker S."/>
            <person name="Lage O.M."/>
            <person name="Pohl T."/>
            <person name="Merkel B.J."/>
            <person name="Hornburger P."/>
            <person name="Mueller R.-W."/>
            <person name="Bruemmer F."/>
            <person name="Labrenz M."/>
            <person name="Spormann A.M."/>
            <person name="Op Den Camp H."/>
            <person name="Overmann J."/>
            <person name="Amann R."/>
            <person name="Jetten M.S.M."/>
            <person name="Mascher T."/>
            <person name="Medema M.H."/>
            <person name="Devos D.P."/>
            <person name="Kaster A.-K."/>
            <person name="Ovreas L."/>
            <person name="Rohde M."/>
            <person name="Galperin M.Y."/>
            <person name="Jogler C."/>
        </authorList>
    </citation>
    <scope>NUCLEOTIDE SEQUENCE [LARGE SCALE GENOMIC DNA]</scope>
    <source>
        <strain evidence="3 4">KOR34</strain>
    </source>
</reference>
<name>A0A5C5VH37_9BACT</name>
<evidence type="ECO:0000256" key="1">
    <source>
        <dbReference type="SAM" id="SignalP"/>
    </source>
</evidence>
<dbReference type="RefSeq" id="WP_197531317.1">
    <property type="nucleotide sequence ID" value="NZ_SIHJ01000001.1"/>
</dbReference>
<dbReference type="NCBIfam" id="TIGR02595">
    <property type="entry name" value="PEP_CTERM"/>
    <property type="match status" value="1"/>
</dbReference>
<comment type="caution">
    <text evidence="3">The sequence shown here is derived from an EMBL/GenBank/DDBJ whole genome shotgun (WGS) entry which is preliminary data.</text>
</comment>
<feature type="chain" id="PRO_5023040374" description="Ice-binding protein C-terminal domain-containing protein" evidence="1">
    <location>
        <begin position="22"/>
        <end position="228"/>
    </location>
</feature>
<keyword evidence="4" id="KW-1185">Reference proteome</keyword>
<organism evidence="3 4">
    <name type="scientific">Posidoniimonas corsicana</name>
    <dbReference type="NCBI Taxonomy" id="1938618"/>
    <lineage>
        <taxon>Bacteria</taxon>
        <taxon>Pseudomonadati</taxon>
        <taxon>Planctomycetota</taxon>
        <taxon>Planctomycetia</taxon>
        <taxon>Pirellulales</taxon>
        <taxon>Lacipirellulaceae</taxon>
        <taxon>Posidoniimonas</taxon>
    </lineage>
</organism>
<evidence type="ECO:0000259" key="2">
    <source>
        <dbReference type="Pfam" id="PF07589"/>
    </source>
</evidence>
<dbReference type="AlphaFoldDB" id="A0A5C5VH37"/>
<evidence type="ECO:0000313" key="4">
    <source>
        <dbReference type="Proteomes" id="UP000316714"/>
    </source>
</evidence>
<dbReference type="InterPro" id="IPR013424">
    <property type="entry name" value="Ice-binding_C"/>
</dbReference>
<dbReference type="Proteomes" id="UP000316714">
    <property type="component" value="Unassembled WGS sequence"/>
</dbReference>
<protein>
    <recommendedName>
        <fullName evidence="2">Ice-binding protein C-terminal domain-containing protein</fullName>
    </recommendedName>
</protein>
<gene>
    <name evidence="3" type="ORF">KOR34_21760</name>
</gene>